<keyword evidence="7" id="KW-0378">Hydrolase</keyword>
<dbReference type="CDD" id="cd09280">
    <property type="entry name" value="RNase_HI_eukaryote_like"/>
    <property type="match status" value="1"/>
</dbReference>
<proteinExistence type="inferred from homology"/>
<evidence type="ECO:0000256" key="6">
    <source>
        <dbReference type="ARBA" id="ARBA00022759"/>
    </source>
</evidence>
<dbReference type="PROSITE" id="PS50879">
    <property type="entry name" value="RNASE_H_1"/>
    <property type="match status" value="1"/>
</dbReference>
<evidence type="ECO:0000256" key="3">
    <source>
        <dbReference type="ARBA" id="ARBA00012180"/>
    </source>
</evidence>
<dbReference type="STRING" id="1137138.A0A067N6I0"/>
<name>A0A067N6I0_PLEO1</name>
<gene>
    <name evidence="9" type="ORF">PLEOSDRAFT_1051181</name>
</gene>
<evidence type="ECO:0000259" key="8">
    <source>
        <dbReference type="PROSITE" id="PS50879"/>
    </source>
</evidence>
<dbReference type="InParanoid" id="A0A067N6I0"/>
<dbReference type="EMBL" id="KL198014">
    <property type="protein sequence ID" value="KDQ22575.1"/>
    <property type="molecule type" value="Genomic_DNA"/>
</dbReference>
<keyword evidence="6" id="KW-0255">Endonuclease</keyword>
<dbReference type="PANTHER" id="PTHR10642:SF26">
    <property type="entry name" value="RIBONUCLEASE H1"/>
    <property type="match status" value="1"/>
</dbReference>
<evidence type="ECO:0000256" key="4">
    <source>
        <dbReference type="ARBA" id="ARBA00022722"/>
    </source>
</evidence>
<dbReference type="SUPFAM" id="SSF53098">
    <property type="entry name" value="Ribonuclease H-like"/>
    <property type="match status" value="1"/>
</dbReference>
<dbReference type="AlphaFoldDB" id="A0A067N6I0"/>
<dbReference type="GO" id="GO:0004523">
    <property type="term" value="F:RNA-DNA hybrid ribonuclease activity"/>
    <property type="evidence" value="ECO:0007669"/>
    <property type="project" value="UniProtKB-EC"/>
</dbReference>
<dbReference type="InterPro" id="IPR050092">
    <property type="entry name" value="RNase_H"/>
</dbReference>
<accession>A0A067N6I0</accession>
<evidence type="ECO:0000313" key="10">
    <source>
        <dbReference type="Proteomes" id="UP000027073"/>
    </source>
</evidence>
<dbReference type="InterPro" id="IPR002156">
    <property type="entry name" value="RNaseH_domain"/>
</dbReference>
<evidence type="ECO:0000256" key="1">
    <source>
        <dbReference type="ARBA" id="ARBA00000077"/>
    </source>
</evidence>
<evidence type="ECO:0000313" key="9">
    <source>
        <dbReference type="EMBL" id="KDQ22575.1"/>
    </source>
</evidence>
<keyword evidence="4" id="KW-0540">Nuclease</keyword>
<dbReference type="GO" id="GO:0003676">
    <property type="term" value="F:nucleic acid binding"/>
    <property type="evidence" value="ECO:0007669"/>
    <property type="project" value="InterPro"/>
</dbReference>
<organism evidence="9 10">
    <name type="scientific">Pleurotus ostreatus (strain PC15)</name>
    <name type="common">Oyster mushroom</name>
    <dbReference type="NCBI Taxonomy" id="1137138"/>
    <lineage>
        <taxon>Eukaryota</taxon>
        <taxon>Fungi</taxon>
        <taxon>Dikarya</taxon>
        <taxon>Basidiomycota</taxon>
        <taxon>Agaricomycotina</taxon>
        <taxon>Agaricomycetes</taxon>
        <taxon>Agaricomycetidae</taxon>
        <taxon>Agaricales</taxon>
        <taxon>Pleurotineae</taxon>
        <taxon>Pleurotaceae</taxon>
        <taxon>Pleurotus</taxon>
    </lineage>
</organism>
<dbReference type="Gene3D" id="3.30.420.10">
    <property type="entry name" value="Ribonuclease H-like superfamily/Ribonuclease H"/>
    <property type="match status" value="1"/>
</dbReference>
<evidence type="ECO:0000256" key="2">
    <source>
        <dbReference type="ARBA" id="ARBA00005300"/>
    </source>
</evidence>
<keyword evidence="5" id="KW-0479">Metal-binding</keyword>
<dbReference type="InterPro" id="IPR012337">
    <property type="entry name" value="RNaseH-like_sf"/>
</dbReference>
<dbReference type="Proteomes" id="UP000027073">
    <property type="component" value="Unassembled WGS sequence"/>
</dbReference>
<comment type="similarity">
    <text evidence="2">Belongs to the RNase H family.</text>
</comment>
<feature type="domain" description="RNase H type-1" evidence="8">
    <location>
        <begin position="286"/>
        <end position="429"/>
    </location>
</feature>
<dbReference type="GO" id="GO:0046872">
    <property type="term" value="F:metal ion binding"/>
    <property type="evidence" value="ECO:0007669"/>
    <property type="project" value="UniProtKB-KW"/>
</dbReference>
<sequence>MPESVEESLQKQIRTFVWGDKKTPVKEETLLAPIIEGGRELIDISARNEAIEVIKLKSYLQLDNKRPLWARFADKILAENVPKTTDRVPEETRNNCFTQTWKTSTGSKESKNPPELLKMLKVAKKYGTRIETLNLSNATARGMPIWYHTEANARINQIVKSRTAECLRLNHGIVTVGDAMDLRDKGKIQNHKPRRNCKCHNCKNMREQAGCDNPQACYKKAEELLDTLPLKWDPRKIRETQAAEVNEEDWHEFRANRVSAMELKDIFRIFTSGEKSLISRDDPVAQGGQIELATDGSCKYMNTTEARAGAGIFLGENDNRNKALRVPEDLAQTNQVGEMFAVLEAAKQFPGNETLRVLTDSKYVIKSLTMNFKENEDKGYIGMANKTLLKLTTAALRRREGRTLFKWVKGHQGNELNEGADALAGQGSEKDYPEALNLEVNVNECLSGAKLQALTQATAYRGIRETRLEKARHKREKTELMISTIQAHMADSTGTAPNVQQIWKAIRNKDFSRQMRFFFWMSVHNAYKIGDYWTQTIGGEYTERGLCKHCNDAIEDMAHILTQCRTPGQAEIWQMAKQLWEGKGYKWRQPWLGDILACSTRVIYNEKNEKQHGDTRFWRILVAEAAYLIWKLRCKRVIQDDDQPLSKTEVRNKWSSAINERLDLDRKMANKRYGKRAVKTKTVLSTWKGVLMNEHELPKNWINLYGVLVGSGLSTHRDNG</sequence>
<dbReference type="HOGENOM" id="CLU_417748_0_0_1"/>
<dbReference type="Pfam" id="PF00075">
    <property type="entry name" value="RNase_H"/>
    <property type="match status" value="1"/>
</dbReference>
<comment type="catalytic activity">
    <reaction evidence="1">
        <text>Endonucleolytic cleavage to 5'-phosphomonoester.</text>
        <dbReference type="EC" id="3.1.26.4"/>
    </reaction>
</comment>
<evidence type="ECO:0000256" key="7">
    <source>
        <dbReference type="ARBA" id="ARBA00022801"/>
    </source>
</evidence>
<evidence type="ECO:0000256" key="5">
    <source>
        <dbReference type="ARBA" id="ARBA00022723"/>
    </source>
</evidence>
<dbReference type="EC" id="3.1.26.4" evidence="3"/>
<dbReference type="PANTHER" id="PTHR10642">
    <property type="entry name" value="RIBONUCLEASE H1"/>
    <property type="match status" value="1"/>
</dbReference>
<dbReference type="OrthoDB" id="2976650at2759"/>
<reference evidence="10" key="1">
    <citation type="journal article" date="2014" name="Proc. Natl. Acad. Sci. U.S.A.">
        <title>Extensive sampling of basidiomycete genomes demonstrates inadequacy of the white-rot/brown-rot paradigm for wood decay fungi.</title>
        <authorList>
            <person name="Riley R."/>
            <person name="Salamov A.A."/>
            <person name="Brown D.W."/>
            <person name="Nagy L.G."/>
            <person name="Floudas D."/>
            <person name="Held B.W."/>
            <person name="Levasseur A."/>
            <person name="Lombard V."/>
            <person name="Morin E."/>
            <person name="Otillar R."/>
            <person name="Lindquist E.A."/>
            <person name="Sun H."/>
            <person name="LaButti K.M."/>
            <person name="Schmutz J."/>
            <person name="Jabbour D."/>
            <person name="Luo H."/>
            <person name="Baker S.E."/>
            <person name="Pisabarro A.G."/>
            <person name="Walton J.D."/>
            <person name="Blanchette R.A."/>
            <person name="Henrissat B."/>
            <person name="Martin F."/>
            <person name="Cullen D."/>
            <person name="Hibbett D.S."/>
            <person name="Grigoriev I.V."/>
        </authorList>
    </citation>
    <scope>NUCLEOTIDE SEQUENCE [LARGE SCALE GENOMIC DNA]</scope>
    <source>
        <strain evidence="10">PC15</strain>
    </source>
</reference>
<dbReference type="GO" id="GO:0043137">
    <property type="term" value="P:DNA replication, removal of RNA primer"/>
    <property type="evidence" value="ECO:0007669"/>
    <property type="project" value="TreeGrafter"/>
</dbReference>
<dbReference type="InterPro" id="IPR036397">
    <property type="entry name" value="RNaseH_sf"/>
</dbReference>
<dbReference type="VEuPathDB" id="FungiDB:PLEOSDRAFT_1051181"/>
<protein>
    <recommendedName>
        <fullName evidence="3">ribonuclease H</fullName>
        <ecNumber evidence="3">3.1.26.4</ecNumber>
    </recommendedName>
</protein>